<gene>
    <name evidence="3" type="ORF">FSP39_022200</name>
</gene>
<feature type="region of interest" description="Disordered" evidence="2">
    <location>
        <begin position="1384"/>
        <end position="1423"/>
    </location>
</feature>
<dbReference type="PANTHER" id="PTHR23159:SF60">
    <property type="entry name" value="SPINDLE ASSEMBLY ABNORMAL PROTEIN 4"/>
    <property type="match status" value="1"/>
</dbReference>
<protein>
    <submittedName>
        <fullName evidence="3">Uncharacterized protein</fullName>
    </submittedName>
</protein>
<feature type="coiled-coil region" evidence="1">
    <location>
        <begin position="1638"/>
        <end position="1770"/>
    </location>
</feature>
<feature type="compositionally biased region" description="Basic and acidic residues" evidence="2">
    <location>
        <begin position="1185"/>
        <end position="1195"/>
    </location>
</feature>
<feature type="region of interest" description="Disordered" evidence="2">
    <location>
        <begin position="3157"/>
        <end position="3181"/>
    </location>
</feature>
<dbReference type="Proteomes" id="UP001186944">
    <property type="component" value="Unassembled WGS sequence"/>
</dbReference>
<dbReference type="Gene3D" id="3.60.10.10">
    <property type="entry name" value="Endonuclease/exonuclease/phosphatase"/>
    <property type="match status" value="1"/>
</dbReference>
<feature type="region of interest" description="Disordered" evidence="2">
    <location>
        <begin position="2454"/>
        <end position="2474"/>
    </location>
</feature>
<feature type="compositionally biased region" description="Polar residues" evidence="2">
    <location>
        <begin position="3157"/>
        <end position="3166"/>
    </location>
</feature>
<keyword evidence="1" id="KW-0175">Coiled coil</keyword>
<feature type="compositionally biased region" description="Basic and acidic residues" evidence="2">
    <location>
        <begin position="422"/>
        <end position="456"/>
    </location>
</feature>
<feature type="coiled-coil region" evidence="1">
    <location>
        <begin position="2176"/>
        <end position="2325"/>
    </location>
</feature>
<feature type="compositionally biased region" description="Polar residues" evidence="2">
    <location>
        <begin position="1230"/>
        <end position="1241"/>
    </location>
</feature>
<feature type="coiled-coil region" evidence="1">
    <location>
        <begin position="2667"/>
        <end position="2704"/>
    </location>
</feature>
<dbReference type="InterPro" id="IPR036691">
    <property type="entry name" value="Endo/exonu/phosph_ase_sf"/>
</dbReference>
<dbReference type="PANTHER" id="PTHR23159">
    <property type="entry name" value="CENTROSOMAL PROTEIN 2"/>
    <property type="match status" value="1"/>
</dbReference>
<feature type="compositionally biased region" description="Basic and acidic residues" evidence="2">
    <location>
        <begin position="1153"/>
        <end position="1163"/>
    </location>
</feature>
<feature type="compositionally biased region" description="Basic and acidic residues" evidence="2">
    <location>
        <begin position="990"/>
        <end position="1003"/>
    </location>
</feature>
<feature type="compositionally biased region" description="Basic and acidic residues" evidence="2">
    <location>
        <begin position="234"/>
        <end position="246"/>
    </location>
</feature>
<evidence type="ECO:0000256" key="2">
    <source>
        <dbReference type="SAM" id="MobiDB-lite"/>
    </source>
</evidence>
<feature type="region of interest" description="Disordered" evidence="2">
    <location>
        <begin position="634"/>
        <end position="753"/>
    </location>
</feature>
<feature type="compositionally biased region" description="Basic and acidic residues" evidence="2">
    <location>
        <begin position="470"/>
        <end position="508"/>
    </location>
</feature>
<name>A0AA89BY43_PINIB</name>
<feature type="compositionally biased region" description="Basic and acidic residues" evidence="2">
    <location>
        <begin position="963"/>
        <end position="975"/>
    </location>
</feature>
<feature type="compositionally biased region" description="Basic and acidic residues" evidence="2">
    <location>
        <begin position="713"/>
        <end position="730"/>
    </location>
</feature>
<feature type="compositionally biased region" description="Polar residues" evidence="2">
    <location>
        <begin position="294"/>
        <end position="313"/>
    </location>
</feature>
<evidence type="ECO:0000313" key="4">
    <source>
        <dbReference type="Proteomes" id="UP001186944"/>
    </source>
</evidence>
<feature type="compositionally biased region" description="Polar residues" evidence="2">
    <location>
        <begin position="976"/>
        <end position="985"/>
    </location>
</feature>
<feature type="region of interest" description="Disordered" evidence="2">
    <location>
        <begin position="187"/>
        <end position="343"/>
    </location>
</feature>
<comment type="caution">
    <text evidence="3">The sequence shown here is derived from an EMBL/GenBank/DDBJ whole genome shotgun (WGS) entry which is preliminary data.</text>
</comment>
<feature type="coiled-coil region" evidence="1">
    <location>
        <begin position="3036"/>
        <end position="3091"/>
    </location>
</feature>
<sequence length="3181" mass="362638">MKNCTDSKDTYVGLVYLPPEGSKYAHAEMWDEFQFEFSRIKSLSDNVIIMGDFNSRTSTHSDIVYSDDFLCNQVGIDDELLEELNYVKLLIDAQIISYDRCNEDKVLNNYGRKLIDFCKSNNVVILNGRFGEDRMVGKVTCKDVRITSYHTLNVTDLHQEPTYTVYQKEMKIYFTFADVDHRKKLKMSEQSSHIQSTDSSGVGSMSKHSNGNIEMSDSDHTAMYGSMPDVSSDGLHRQSDTSDETSHTFPEQHGNREEKSYESLPQFNPTMTSTPVKVRDPPSMSTSGRDDSSDNLQENKSVETSNVINSLFTENMKDMKEDKAEESDYMADKSEQSESTQETLKLTVLNQEGSDDVMTFKEGVEAHSASGHSSIDKSVEDAHKLMTDTESSGSALNTNILSRECFRQYSETSSSSEDDEFAYLRHPEQEKTNDQTVERNNENVEGSRREEVRIDDVSVPTTGSGSERGGGLEEQRTSGKIGEGQDEKLSGMEDKSQESIEEVMRNEDLSIQDINTGGSVATSEDSEDILPGKEGILAHAASGHSSIDKSHEDLHQLMTDSESSGSVNAKVLSCECFRPYSPTSSSCSSLDEELQHQIEEEEKGGGDLMAQQESMNEMKLGNLFSVSDMVVKPISPVTSETERRPSEDTHEKITAAADMESRDIAAEMSESQRSEETPDISRSENADERSISLQSVEESGQQQGFSDQSYTSTEDHLSSGTSHEDNRSNMEDLGPYGVIDHSSRTPVSFRDSIQDVVPSSYLKQKLKKRASIEMRKIQAEDVKLSDIYRPPKVESGYFRRRSLPLPEHRSYEMSDVHNEKPTYSSLPDVKVRQKTQEEQKENRSEDEAIADNSQKKTPNIPEREDSVHQESMTAFNTEVSRPVRILSREGYGEADFTSAIDLLEHLRVLSDTECDLDHSQAKAKGQHVDAAFLQKRKIEEDRHSSEMPPSKQLKSNKDTQPSNKDHSIIETDSEKPSSNNLSGITPSELLQKRDDRERTEEAGKSPGYGEFAYTTPSALMMRKESSKRVDLEGATPSRLLQRRVDRERTVEAGQSPGYGEFAYTTPSALMMRKESSKRVDLEGNTPSRLLQRRVERERTVEVGKSPGYGVLSYTSPSQLLKKQLQNKQHDAGTKYASREAVSLEGRTPSALLQRRDDRLRGEESAASPGYGAFSYTSPSQMMAKHPQEENRDTRHASSSHMVPNTKLDDESHDLGYSSFDTEQDSKHQTSESSGGMRTQSNIGDYFHQLSQILHSMSLQMPSSFSDPELRRQMESIQQGISQYSNLSAQQRGANSTNRHIGNDYSQGTNGIGAKSSGSLPGTWFFAQPTSLIRAVCEKAENKVRGNKTAGRKEIVDEPVQDQESSWSMMQNPSFLCMSDDENEEEVTSNGVGGWRYDTSTANGRGRDHTVSRQERLSDSPYPTDARQMSFNEMIWDMYCHNPEIAKEMTSSLEVNMSDGTDQGDEPIQTAHEGQINAKKRQLPNAGTRSVTPDSRSWIMAKEVMESQNRKLQIENSKLELENKLLKEKYNKATAKISSLEEQLCQVQEELEAVNNNMAKELSEAQRRHQTEFTSDLEQFQNKILSLSHQNETLKAEVLSLEKQLDSAEKMSDFAKHATEKSKTVEAFKMEATSLKDEVSRVKSLLQQSERHLQDEENRNRELGQQVLKLTEMKNMLQQQLDIGSGGGVSDKQIKSLEKRLRITEERLHQERADRANNLSEVEDKLLTENARLKGVEKELNRQLQRERDKNHNLEQKVRDVREENEKLRLALPFDESTLTLEKGGYDIPYGLHSSQRSESLKPPEFKFVMSQVEEQSGLKVGQEQDVICHLWNTRESTYRQLRHWESILQDLNLRDNNITEGLKSLRDIKSQYETKLHQAEEKMQDAKSEKTTAEATYKEQLGELVKERHEAFARLKTAEDLLEAVRGENEILKKNMSGIPQQSHGQPTKQSQLETLSIELRNLENQMQQLQRSNQLLESEVTTMKVQLAAKDKALEEAASQLDIANSRLDNSEALDRKQNKIDKLTTELSSLQSDIQYATDKANKLSEEKKTLEAELERSKLELTTAKAREKESKAGGQADNKLLQSLKEEVEDSDRRSGHLSKELTSMETQIQQCKHELYTTQSHCEHLQAQVESLQRQLDQRGHILDTVSAAEREHVAQFKILKDTLDSVSLELKNKQSQNKTVTMELRREKDKVNKLLKDKGEWRENKIGPFSSGIGETQNEIKIRELTEEKEKLMEQLCEANQEIEQHVRDCTSMEKDLKQLHQELAAEKSRVLTMSTEKGELEQHLEEIAEEHDAVIQEKNQVEDDLVRLESKLQEILQTLEIESQPLLHGSSDPTQIASELESLKLINEARCKEMETLKDKISRQSMEMNFLQRRVELLHSENQSNREDISRLTGELANKIKESVSIRDINQFLVGEKSRLESDIGSFQQEMVWEREHVQKESAQLTQTIQKLESDSHHSSQRDKDELSSLTHKLDLLQQEQELLLNNLNTEKQTTESLRSELHDQQSECDRLRQQTNTLTMDLESCRVQLTAAKESVDNLKQDKGAIYQEYDSMCRRLSEKDQKIQELQEKNEVMVREMQQEFSQQQSTLEKEKTSTERQLDKAKEQITVLNEEIKQKDLQLSTFGKTLAELDDVTKQKNELALHVSRAEKTSGDSKIVVDGQRDEIMSLQETISRMQEIQSKIQVEKSKLEEEFRESESAHASQVQELNQTISTLRSHSEGEKIYLKDNLSQSQNRLQSIESSLASAIESRDKLQVSNRSLERSLEDTKGELQDKITLLKVAEQRAETLQTQLNESRKDRFLTEEKLNTIQYEHSKAEKELRTEKEKTKQYQEKVQEQEAVSYSNEMTAKSKQEQVDILQGEITKLKQIIDNQKQQLGGRLKKSTVEFKQQIELMETERGQIVQQNQQLQLDLERARDQIQLKNKENLKLQEEMLVFEEQIREKTQKLKHAEDTLKAEEDLQSRLSSKYQAQEDELKQLRTFLTKKAEESGDAEKVMWQEMNKVIQEMSRQMASHFDTQKSPEKIVDKEQVSKVVKKYKRQISDLETDLNTERALHQITRTSLQALEEDCQRLRKQFHAMKRRDHATDKKYKNRMEAINEIIARSQTQAQAMLAAGGQFEETLRSLTTPINTPRGIDYGGRVSPDSSVASDFSFNSIGPSVIPPYNPSSPRKQ</sequence>
<feature type="compositionally biased region" description="Basic and acidic residues" evidence="2">
    <location>
        <begin position="2459"/>
        <end position="2474"/>
    </location>
</feature>
<feature type="compositionally biased region" description="Polar residues" evidence="2">
    <location>
        <begin position="512"/>
        <end position="523"/>
    </location>
</feature>
<proteinExistence type="predicted"/>
<feature type="region of interest" description="Disordered" evidence="2">
    <location>
        <begin position="580"/>
        <end position="606"/>
    </location>
</feature>
<feature type="compositionally biased region" description="Basic and acidic residues" evidence="2">
    <location>
        <begin position="1404"/>
        <end position="1417"/>
    </location>
</feature>
<feature type="coiled-coil region" evidence="1">
    <location>
        <begin position="1862"/>
        <end position="2105"/>
    </location>
</feature>
<feature type="compositionally biased region" description="Basic and acidic residues" evidence="2">
    <location>
        <begin position="640"/>
        <end position="690"/>
    </location>
</feature>
<accession>A0AA89BY43</accession>
<feature type="region of interest" description="Disordered" evidence="2">
    <location>
        <begin position="1125"/>
        <end position="1241"/>
    </location>
</feature>
<evidence type="ECO:0000313" key="3">
    <source>
        <dbReference type="EMBL" id="KAK3098699.1"/>
    </source>
</evidence>
<dbReference type="EMBL" id="VSWD01000007">
    <property type="protein sequence ID" value="KAK3098699.1"/>
    <property type="molecule type" value="Genomic_DNA"/>
</dbReference>
<feature type="compositionally biased region" description="Polar residues" evidence="2">
    <location>
        <begin position="691"/>
        <end position="712"/>
    </location>
</feature>
<feature type="coiled-coil region" evidence="1">
    <location>
        <begin position="1501"/>
        <end position="1610"/>
    </location>
</feature>
<feature type="coiled-coil region" evidence="1">
    <location>
        <begin position="2759"/>
        <end position="2983"/>
    </location>
</feature>
<keyword evidence="4" id="KW-1185">Reference proteome</keyword>
<reference evidence="3" key="1">
    <citation type="submission" date="2019-08" db="EMBL/GenBank/DDBJ databases">
        <title>The improved chromosome-level genome for the pearl oyster Pinctada fucata martensii using PacBio sequencing and Hi-C.</title>
        <authorList>
            <person name="Zheng Z."/>
        </authorList>
    </citation>
    <scope>NUCLEOTIDE SEQUENCE</scope>
    <source>
        <strain evidence="3">ZZ-2019</strain>
        <tissue evidence="3">Adductor muscle</tissue>
    </source>
</reference>
<feature type="region of interest" description="Disordered" evidence="2">
    <location>
        <begin position="809"/>
        <end position="877"/>
    </location>
</feature>
<feature type="compositionally biased region" description="Polar residues" evidence="2">
    <location>
        <begin position="188"/>
        <end position="215"/>
    </location>
</feature>
<feature type="region of interest" description="Disordered" evidence="2">
    <location>
        <begin position="408"/>
        <end position="527"/>
    </location>
</feature>
<dbReference type="Gene3D" id="1.10.287.1490">
    <property type="match status" value="1"/>
</dbReference>
<evidence type="ECO:0000256" key="1">
    <source>
        <dbReference type="SAM" id="Coils"/>
    </source>
</evidence>
<feature type="compositionally biased region" description="Polar residues" evidence="2">
    <location>
        <begin position="263"/>
        <end position="275"/>
    </location>
</feature>
<feature type="region of interest" description="Disordered" evidence="2">
    <location>
        <begin position="939"/>
        <end position="1013"/>
    </location>
</feature>
<organism evidence="3 4">
    <name type="scientific">Pinctada imbricata</name>
    <name type="common">Atlantic pearl-oyster</name>
    <name type="synonym">Pinctada martensii</name>
    <dbReference type="NCBI Taxonomy" id="66713"/>
    <lineage>
        <taxon>Eukaryota</taxon>
        <taxon>Metazoa</taxon>
        <taxon>Spiralia</taxon>
        <taxon>Lophotrochozoa</taxon>
        <taxon>Mollusca</taxon>
        <taxon>Bivalvia</taxon>
        <taxon>Autobranchia</taxon>
        <taxon>Pteriomorphia</taxon>
        <taxon>Pterioida</taxon>
        <taxon>Pterioidea</taxon>
        <taxon>Pteriidae</taxon>
        <taxon>Pinctada</taxon>
    </lineage>
</organism>
<feature type="compositionally biased region" description="Basic and acidic residues" evidence="2">
    <location>
        <begin position="829"/>
        <end position="846"/>
    </location>
</feature>
<feature type="compositionally biased region" description="Basic and acidic residues" evidence="2">
    <location>
        <begin position="809"/>
        <end position="820"/>
    </location>
</feature>